<dbReference type="Pfam" id="PF23585">
    <property type="entry name" value="DUF7137"/>
    <property type="match status" value="1"/>
</dbReference>
<evidence type="ECO:0000313" key="7">
    <source>
        <dbReference type="Proteomes" id="UP000027002"/>
    </source>
</evidence>
<feature type="transmembrane region" description="Helical" evidence="2">
    <location>
        <begin position="266"/>
        <end position="289"/>
    </location>
</feature>
<dbReference type="Proteomes" id="UP000027002">
    <property type="component" value="Chromosome 5"/>
</dbReference>
<reference evidence="8" key="2">
    <citation type="journal article" date="2016" name="Genome Announc.">
        <title>Genome sequence of Ustilaginoidea virens IPU010, a rice pathogenic fungus causing false smut.</title>
        <authorList>
            <person name="Kumagai T."/>
            <person name="Ishii T."/>
            <person name="Terai G."/>
            <person name="Umemura M."/>
            <person name="Machida M."/>
            <person name="Asai K."/>
        </authorList>
    </citation>
    <scope>NUCLEOTIDE SEQUENCE [LARGE SCALE GENOMIC DNA]</scope>
    <source>
        <strain evidence="8">IPU010</strain>
    </source>
</reference>
<feature type="compositionally biased region" description="Low complexity" evidence="1">
    <location>
        <begin position="88"/>
        <end position="105"/>
    </location>
</feature>
<evidence type="ECO:0000256" key="2">
    <source>
        <dbReference type="SAM" id="Phobius"/>
    </source>
</evidence>
<dbReference type="EMBL" id="CP072757">
    <property type="protein sequence ID" value="QUC22143.1"/>
    <property type="molecule type" value="Genomic_DNA"/>
</dbReference>
<feature type="compositionally biased region" description="Low complexity" evidence="1">
    <location>
        <begin position="45"/>
        <end position="75"/>
    </location>
</feature>
<proteinExistence type="predicted"/>
<keyword evidence="2" id="KW-0472">Membrane</keyword>
<evidence type="ECO:0000256" key="1">
    <source>
        <dbReference type="SAM" id="MobiDB-lite"/>
    </source>
</evidence>
<gene>
    <name evidence="6" type="ORF">UV8b_06384</name>
    <name evidence="5" type="ORF">UVI_02048010</name>
</gene>
<accession>A0A1B5KZB5</accession>
<reference evidence="6" key="3">
    <citation type="submission" date="2020-03" db="EMBL/GenBank/DDBJ databases">
        <title>A mixture of massive structural variations and highly conserved coding sequences in Ustilaginoidea virens genome.</title>
        <authorList>
            <person name="Zhang K."/>
            <person name="Zhao Z."/>
            <person name="Zhang Z."/>
            <person name="Li Y."/>
            <person name="Hsiang T."/>
            <person name="Sun W."/>
        </authorList>
    </citation>
    <scope>NUCLEOTIDE SEQUENCE</scope>
    <source>
        <strain evidence="6">UV-8b</strain>
    </source>
</reference>
<evidence type="ECO:0000313" key="6">
    <source>
        <dbReference type="EMBL" id="QUC22143.1"/>
    </source>
</evidence>
<keyword evidence="2" id="KW-1133">Transmembrane helix</keyword>
<dbReference type="OrthoDB" id="2435509at2759"/>
<name>A0A1B5KZB5_USTVR</name>
<keyword evidence="7" id="KW-1185">Reference proteome</keyword>
<evidence type="ECO:0000256" key="3">
    <source>
        <dbReference type="SAM" id="SignalP"/>
    </source>
</evidence>
<dbReference type="RefSeq" id="XP_042999816.1">
    <property type="nucleotide sequence ID" value="XM_043143881.1"/>
</dbReference>
<evidence type="ECO:0000259" key="4">
    <source>
        <dbReference type="Pfam" id="PF23585"/>
    </source>
</evidence>
<feature type="compositionally biased region" description="Polar residues" evidence="1">
    <location>
        <begin position="78"/>
        <end position="87"/>
    </location>
</feature>
<sequence length="295" mass="30748">MRFPPSLLQLAFCFSSFGPVTTASGWPRWLPDLDSLVVRADSPDASSATPISSNSPASSPASASGSATGSISPGAKTTDLNTAKATPSGSQSGSQGSSQGSSKGSNPVPVSVVGNHTQFPAQYPPGGISMQTPNIFLQPSGLYKISDYVTWSWNYTSLLATPTAIDVIVSCSTGSDTFTLTSSMPFATDVNYVWDTKQQANNGSSRLFNAMYTLIIKDSAAAITQAPEAGYLGACPGYTFGMYAAQSYVPYAQWVCVGCSAASSFFGYQALGLAVTMSVITVMSFTWFVSGLGLY</sequence>
<evidence type="ECO:0000313" key="8">
    <source>
        <dbReference type="Proteomes" id="UP000054053"/>
    </source>
</evidence>
<organism evidence="5 8">
    <name type="scientific">Ustilaginoidea virens</name>
    <name type="common">Rice false smut fungus</name>
    <name type="synonym">Villosiclava virens</name>
    <dbReference type="NCBI Taxonomy" id="1159556"/>
    <lineage>
        <taxon>Eukaryota</taxon>
        <taxon>Fungi</taxon>
        <taxon>Dikarya</taxon>
        <taxon>Ascomycota</taxon>
        <taxon>Pezizomycotina</taxon>
        <taxon>Sordariomycetes</taxon>
        <taxon>Hypocreomycetidae</taxon>
        <taxon>Hypocreales</taxon>
        <taxon>Clavicipitaceae</taxon>
        <taxon>Ustilaginoidea</taxon>
    </lineage>
</organism>
<dbReference type="PANTHER" id="PTHR42028:SF1">
    <property type="entry name" value="YALI0E30657P"/>
    <property type="match status" value="1"/>
</dbReference>
<feature type="domain" description="DUF7137" evidence="4">
    <location>
        <begin position="123"/>
        <end position="257"/>
    </location>
</feature>
<keyword evidence="2" id="KW-0812">Transmembrane</keyword>
<feature type="region of interest" description="Disordered" evidence="1">
    <location>
        <begin position="43"/>
        <end position="117"/>
    </location>
</feature>
<evidence type="ECO:0000313" key="5">
    <source>
        <dbReference type="EMBL" id="GAO16440.1"/>
    </source>
</evidence>
<keyword evidence="3" id="KW-0732">Signal</keyword>
<dbReference type="InterPro" id="IPR055561">
    <property type="entry name" value="DUF7137"/>
</dbReference>
<dbReference type="AlphaFoldDB" id="A0A1B5KZB5"/>
<dbReference type="GeneID" id="66067161"/>
<dbReference type="EMBL" id="BBTG02000032">
    <property type="protein sequence ID" value="GAO16440.1"/>
    <property type="molecule type" value="Genomic_DNA"/>
</dbReference>
<dbReference type="PANTHER" id="PTHR42028">
    <property type="entry name" value="CHROMOSOME 1, WHOLE GENOME SHOTGUN SEQUENCE"/>
    <property type="match status" value="1"/>
</dbReference>
<protein>
    <recommendedName>
        <fullName evidence="4">DUF7137 domain-containing protein</fullName>
    </recommendedName>
</protein>
<dbReference type="Proteomes" id="UP000054053">
    <property type="component" value="Unassembled WGS sequence"/>
</dbReference>
<feature type="signal peptide" evidence="3">
    <location>
        <begin position="1"/>
        <end position="22"/>
    </location>
</feature>
<dbReference type="KEGG" id="uvi:66067161"/>
<reference evidence="5" key="1">
    <citation type="journal article" date="2016" name="Genome Announc.">
        <title>Genome Sequence of Ustilaginoidea virens IPU010, a Rice Pathogenic Fungus Causing False Smut.</title>
        <authorList>
            <person name="Kumagai T."/>
            <person name="Ishii T."/>
            <person name="Terai G."/>
            <person name="Umemura M."/>
            <person name="Machida M."/>
            <person name="Asai K."/>
        </authorList>
    </citation>
    <scope>NUCLEOTIDE SEQUENCE [LARGE SCALE GENOMIC DNA]</scope>
    <source>
        <strain evidence="5">IPU010</strain>
    </source>
</reference>
<feature type="chain" id="PRO_5036306067" description="DUF7137 domain-containing protein" evidence="3">
    <location>
        <begin position="23"/>
        <end position="295"/>
    </location>
</feature>